<dbReference type="SMART" id="SM00347">
    <property type="entry name" value="HTH_MARR"/>
    <property type="match status" value="1"/>
</dbReference>
<evidence type="ECO:0000259" key="1">
    <source>
        <dbReference type="PROSITE" id="PS50995"/>
    </source>
</evidence>
<dbReference type="GO" id="GO:0003700">
    <property type="term" value="F:DNA-binding transcription factor activity"/>
    <property type="evidence" value="ECO:0007669"/>
    <property type="project" value="InterPro"/>
</dbReference>
<dbReference type="SUPFAM" id="SSF46785">
    <property type="entry name" value="Winged helix' DNA-binding domain"/>
    <property type="match status" value="1"/>
</dbReference>
<dbReference type="InterPro" id="IPR039422">
    <property type="entry name" value="MarR/SlyA-like"/>
</dbReference>
<keyword evidence="3" id="KW-1185">Reference proteome</keyword>
<dbReference type="OrthoDB" id="162531at2"/>
<evidence type="ECO:0000313" key="3">
    <source>
        <dbReference type="Proteomes" id="UP000319263"/>
    </source>
</evidence>
<dbReference type="GO" id="GO:0006950">
    <property type="term" value="P:response to stress"/>
    <property type="evidence" value="ECO:0007669"/>
    <property type="project" value="TreeGrafter"/>
</dbReference>
<name>A0A516PWB2_9ACTN</name>
<dbReference type="InterPro" id="IPR036388">
    <property type="entry name" value="WH-like_DNA-bd_sf"/>
</dbReference>
<accession>A0A516PWB2</accession>
<dbReference type="KEGG" id="mik:FOE78_05595"/>
<dbReference type="InterPro" id="IPR036390">
    <property type="entry name" value="WH_DNA-bd_sf"/>
</dbReference>
<organism evidence="2 3">
    <name type="scientific">Microlunatus elymi</name>
    <dbReference type="NCBI Taxonomy" id="2596828"/>
    <lineage>
        <taxon>Bacteria</taxon>
        <taxon>Bacillati</taxon>
        <taxon>Actinomycetota</taxon>
        <taxon>Actinomycetes</taxon>
        <taxon>Propionibacteriales</taxon>
        <taxon>Propionibacteriaceae</taxon>
        <taxon>Microlunatus</taxon>
    </lineage>
</organism>
<dbReference type="Pfam" id="PF12802">
    <property type="entry name" value="MarR_2"/>
    <property type="match status" value="1"/>
</dbReference>
<proteinExistence type="predicted"/>
<dbReference type="PROSITE" id="PS50995">
    <property type="entry name" value="HTH_MARR_2"/>
    <property type="match status" value="1"/>
</dbReference>
<dbReference type="PANTHER" id="PTHR33164:SF104">
    <property type="entry name" value="TRANSCRIPTIONAL REGULATORY PROTEIN"/>
    <property type="match status" value="1"/>
</dbReference>
<evidence type="ECO:0000313" key="2">
    <source>
        <dbReference type="EMBL" id="QDP95450.1"/>
    </source>
</evidence>
<dbReference type="PRINTS" id="PR00598">
    <property type="entry name" value="HTHMARR"/>
</dbReference>
<dbReference type="RefSeq" id="WP_143985422.1">
    <property type="nucleotide sequence ID" value="NZ_CP041692.1"/>
</dbReference>
<gene>
    <name evidence="2" type="ORF">FOE78_05595</name>
</gene>
<dbReference type="PANTHER" id="PTHR33164">
    <property type="entry name" value="TRANSCRIPTIONAL REGULATOR, MARR FAMILY"/>
    <property type="match status" value="1"/>
</dbReference>
<sequence>MTPTRRVSATDPDDRDTLIGTVLEAVVSISRELATARSTGTGPRSPFGDVHLTSSQLDAMFLIAHSQLPLTPGALSARLGVTPGAVSQLIDGLRAQGLIEQVVHPDDARSRLLRLTPAARSAVHRYEADLIARLRPRFAPLTDRQLDTLAGLIRRLEGNT</sequence>
<dbReference type="Gene3D" id="1.10.10.10">
    <property type="entry name" value="Winged helix-like DNA-binding domain superfamily/Winged helix DNA-binding domain"/>
    <property type="match status" value="1"/>
</dbReference>
<dbReference type="Proteomes" id="UP000319263">
    <property type="component" value="Chromosome"/>
</dbReference>
<dbReference type="AlphaFoldDB" id="A0A516PWB2"/>
<reference evidence="2 3" key="1">
    <citation type="submission" date="2019-07" db="EMBL/GenBank/DDBJ databases">
        <title>Microlunatus dokdonensis sp. nov. isolated from the rhizospheric soil of the wild plant Elymus tsukushiensis.</title>
        <authorList>
            <person name="Ghim S.-Y."/>
            <person name="Hwang Y.-J."/>
            <person name="Son J.-S."/>
            <person name="Shin J.-H."/>
        </authorList>
    </citation>
    <scope>NUCLEOTIDE SEQUENCE [LARGE SCALE GENOMIC DNA]</scope>
    <source>
        <strain evidence="2 3">KUDC0627</strain>
    </source>
</reference>
<protein>
    <submittedName>
        <fullName evidence="2">Winged helix-turn-helix transcriptional regulator</fullName>
    </submittedName>
</protein>
<dbReference type="EMBL" id="CP041692">
    <property type="protein sequence ID" value="QDP95450.1"/>
    <property type="molecule type" value="Genomic_DNA"/>
</dbReference>
<feature type="domain" description="HTH marR-type" evidence="1">
    <location>
        <begin position="15"/>
        <end position="158"/>
    </location>
</feature>
<dbReference type="InterPro" id="IPR000835">
    <property type="entry name" value="HTH_MarR-typ"/>
</dbReference>